<reference evidence="3 4" key="1">
    <citation type="submission" date="2016-10" db="EMBL/GenBank/DDBJ databases">
        <authorList>
            <person name="de Groot N.N."/>
        </authorList>
    </citation>
    <scope>NUCLEOTIDE SEQUENCE [LARGE SCALE GENOMIC DNA]</scope>
    <source>
        <strain evidence="3 4">DSM 27375</strain>
    </source>
</reference>
<dbReference type="RefSeq" id="WP_074640553.1">
    <property type="nucleotide sequence ID" value="NZ_FNBL01000001.1"/>
</dbReference>
<feature type="transmembrane region" description="Helical" evidence="1">
    <location>
        <begin position="99"/>
        <end position="119"/>
    </location>
</feature>
<feature type="transmembrane region" description="Helical" evidence="1">
    <location>
        <begin position="43"/>
        <end position="63"/>
    </location>
</feature>
<feature type="transmembrane region" description="Helical" evidence="1">
    <location>
        <begin position="149"/>
        <end position="169"/>
    </location>
</feature>
<feature type="transmembrane region" description="Helical" evidence="1">
    <location>
        <begin position="265"/>
        <end position="282"/>
    </location>
</feature>
<dbReference type="InterPro" id="IPR000620">
    <property type="entry name" value="EamA_dom"/>
</dbReference>
<keyword evidence="1" id="KW-1133">Transmembrane helix</keyword>
<keyword evidence="1" id="KW-0812">Transmembrane</keyword>
<evidence type="ECO:0000313" key="4">
    <source>
        <dbReference type="Proteomes" id="UP000182284"/>
    </source>
</evidence>
<feature type="transmembrane region" description="Helical" evidence="1">
    <location>
        <begin position="12"/>
        <end position="31"/>
    </location>
</feature>
<feature type="transmembrane region" description="Helical" evidence="1">
    <location>
        <begin position="210"/>
        <end position="228"/>
    </location>
</feature>
<name>A0A1G7G7X3_9RHOB</name>
<feature type="transmembrane region" description="Helical" evidence="1">
    <location>
        <begin position="75"/>
        <end position="93"/>
    </location>
</feature>
<dbReference type="Proteomes" id="UP000182284">
    <property type="component" value="Unassembled WGS sequence"/>
</dbReference>
<feature type="domain" description="EamA" evidence="2">
    <location>
        <begin position="12"/>
        <end position="143"/>
    </location>
</feature>
<organism evidence="3 4">
    <name type="scientific">Celeribacter baekdonensis</name>
    <dbReference type="NCBI Taxonomy" id="875171"/>
    <lineage>
        <taxon>Bacteria</taxon>
        <taxon>Pseudomonadati</taxon>
        <taxon>Pseudomonadota</taxon>
        <taxon>Alphaproteobacteria</taxon>
        <taxon>Rhodobacterales</taxon>
        <taxon>Roseobacteraceae</taxon>
        <taxon>Celeribacter</taxon>
    </lineage>
</organism>
<evidence type="ECO:0000313" key="3">
    <source>
        <dbReference type="EMBL" id="SDE84254.1"/>
    </source>
</evidence>
<dbReference type="InterPro" id="IPR037185">
    <property type="entry name" value="EmrE-like"/>
</dbReference>
<dbReference type="AlphaFoldDB" id="A0A1G7G7X3"/>
<dbReference type="PANTHER" id="PTHR22911:SF103">
    <property type="entry name" value="BLR2811 PROTEIN"/>
    <property type="match status" value="1"/>
</dbReference>
<feature type="transmembrane region" description="Helical" evidence="1">
    <location>
        <begin position="126"/>
        <end position="143"/>
    </location>
</feature>
<evidence type="ECO:0000256" key="1">
    <source>
        <dbReference type="SAM" id="Phobius"/>
    </source>
</evidence>
<dbReference type="GO" id="GO:0016020">
    <property type="term" value="C:membrane"/>
    <property type="evidence" value="ECO:0007669"/>
    <property type="project" value="InterPro"/>
</dbReference>
<feature type="transmembrane region" description="Helical" evidence="1">
    <location>
        <begin position="240"/>
        <end position="259"/>
    </location>
</feature>
<dbReference type="Gene3D" id="1.10.3730.20">
    <property type="match status" value="1"/>
</dbReference>
<evidence type="ECO:0000259" key="2">
    <source>
        <dbReference type="Pfam" id="PF00892"/>
    </source>
</evidence>
<sequence>MIWFSTLTAQSRGILFMLTSVTFFSLMDAVAKRLSGEIDLSQILWARYGGQLLILVVLFAPRLKTLLKTQHPNLQILRGLLQLTAAACFFAALKTQGLAEATAVADLAPVLITLGAAVLLGENVGARRIMGIIAALIGALIIIRPGAAVFSFASLWPLGSAVCLAGYALSTRYIGIKENPFTALLYSGLICTAIMSLIVPFRWVAPSGEALMLMAVMGALGAVGQWMMIRAYAAAEASAIAPFSYAGLLAASGWGMVFFHQLPDFWTVIGALVIVAAGLYVWHREKQSRISPTANLPQK</sequence>
<dbReference type="Pfam" id="PF00892">
    <property type="entry name" value="EamA"/>
    <property type="match status" value="2"/>
</dbReference>
<accession>A0A1G7G7X3</accession>
<feature type="transmembrane region" description="Helical" evidence="1">
    <location>
        <begin position="181"/>
        <end position="204"/>
    </location>
</feature>
<proteinExistence type="predicted"/>
<dbReference type="EMBL" id="FNBL01000001">
    <property type="protein sequence ID" value="SDE84254.1"/>
    <property type="molecule type" value="Genomic_DNA"/>
</dbReference>
<feature type="domain" description="EamA" evidence="2">
    <location>
        <begin position="153"/>
        <end position="277"/>
    </location>
</feature>
<dbReference type="PANTHER" id="PTHR22911">
    <property type="entry name" value="ACYL-MALONYL CONDENSING ENZYME-RELATED"/>
    <property type="match status" value="1"/>
</dbReference>
<dbReference type="SUPFAM" id="SSF103481">
    <property type="entry name" value="Multidrug resistance efflux transporter EmrE"/>
    <property type="match status" value="2"/>
</dbReference>
<keyword evidence="1" id="KW-0472">Membrane</keyword>
<protein>
    <submittedName>
        <fullName evidence="3">EamA-like transporter family protein</fullName>
    </submittedName>
</protein>
<dbReference type="OrthoDB" id="9812899at2"/>
<gene>
    <name evidence="3" type="ORF">SAMN04488117_101436</name>
</gene>